<keyword evidence="3" id="KW-1185">Reference proteome</keyword>
<dbReference type="GO" id="GO:0003677">
    <property type="term" value="F:DNA binding"/>
    <property type="evidence" value="ECO:0007669"/>
    <property type="project" value="InterPro"/>
</dbReference>
<evidence type="ECO:0000259" key="1">
    <source>
        <dbReference type="PROSITE" id="PS50943"/>
    </source>
</evidence>
<dbReference type="AlphaFoldDB" id="A0AAE3E2A9"/>
<name>A0AAE3E2A9_9FIRM</name>
<dbReference type="InterPro" id="IPR010982">
    <property type="entry name" value="Lambda_DNA-bd_dom_sf"/>
</dbReference>
<gene>
    <name evidence="2" type="ORF">LKD48_04345</name>
</gene>
<dbReference type="Gene3D" id="1.10.260.40">
    <property type="entry name" value="lambda repressor-like DNA-binding domains"/>
    <property type="match status" value="1"/>
</dbReference>
<evidence type="ECO:0000313" key="3">
    <source>
        <dbReference type="Proteomes" id="UP001198200"/>
    </source>
</evidence>
<evidence type="ECO:0000313" key="2">
    <source>
        <dbReference type="EMBL" id="MCC2220878.1"/>
    </source>
</evidence>
<dbReference type="RefSeq" id="WP_308731305.1">
    <property type="nucleotide sequence ID" value="NZ_JAJEQN010000008.1"/>
</dbReference>
<accession>A0AAE3E2A9</accession>
<dbReference type="InterPro" id="IPR001387">
    <property type="entry name" value="Cro/C1-type_HTH"/>
</dbReference>
<dbReference type="Proteomes" id="UP001198200">
    <property type="component" value="Unassembled WGS sequence"/>
</dbReference>
<comment type="caution">
    <text evidence="2">The sequence shown here is derived from an EMBL/GenBank/DDBJ whole genome shotgun (WGS) entry which is preliminary data.</text>
</comment>
<protein>
    <submittedName>
        <fullName evidence="2">Helix-turn-helix domain-containing protein</fullName>
    </submittedName>
</protein>
<sequence>MKIKVKEILEQKCLTIRQAAELCGVPKSTIGDICDGASPRLDTLEKIAQGLGLHITDLFDSPYK</sequence>
<dbReference type="SMART" id="SM00530">
    <property type="entry name" value="HTH_XRE"/>
    <property type="match status" value="1"/>
</dbReference>
<dbReference type="SUPFAM" id="SSF47413">
    <property type="entry name" value="lambda repressor-like DNA-binding domains"/>
    <property type="match status" value="1"/>
</dbReference>
<dbReference type="PROSITE" id="PS50943">
    <property type="entry name" value="HTH_CROC1"/>
    <property type="match status" value="1"/>
</dbReference>
<dbReference type="Pfam" id="PF01381">
    <property type="entry name" value="HTH_3"/>
    <property type="match status" value="1"/>
</dbReference>
<proteinExistence type="predicted"/>
<dbReference type="EMBL" id="JAJEQN010000008">
    <property type="protein sequence ID" value="MCC2220878.1"/>
    <property type="molecule type" value="Genomic_DNA"/>
</dbReference>
<organism evidence="2 3">
    <name type="scientific">Anthropogastromicrobium aceti</name>
    <dbReference type="NCBI Taxonomy" id="2981768"/>
    <lineage>
        <taxon>Bacteria</taxon>
        <taxon>Bacillati</taxon>
        <taxon>Bacillota</taxon>
        <taxon>Clostridia</taxon>
        <taxon>Lachnospirales</taxon>
        <taxon>Lachnospiraceae</taxon>
        <taxon>Anthropogastromicrobium</taxon>
    </lineage>
</organism>
<reference evidence="2 3" key="1">
    <citation type="submission" date="2021-10" db="EMBL/GenBank/DDBJ databases">
        <title>Anaerobic single-cell dispensing facilitates the cultivation of human gut bacteria.</title>
        <authorList>
            <person name="Afrizal A."/>
        </authorList>
    </citation>
    <scope>NUCLEOTIDE SEQUENCE [LARGE SCALE GENOMIC DNA]</scope>
    <source>
        <strain evidence="2 3">CLA-AA-H224</strain>
    </source>
</reference>
<dbReference type="CDD" id="cd00093">
    <property type="entry name" value="HTH_XRE"/>
    <property type="match status" value="1"/>
</dbReference>
<feature type="domain" description="HTH cro/C1-type" evidence="1">
    <location>
        <begin position="5"/>
        <end position="58"/>
    </location>
</feature>